<reference evidence="2 3" key="1">
    <citation type="journal article" date="2014" name="Agronomy (Basel)">
        <title>A Draft Genome Sequence for Ensete ventricosum, the Drought-Tolerant Tree Against Hunger.</title>
        <authorList>
            <person name="Harrison J."/>
            <person name="Moore K.A."/>
            <person name="Paszkiewicz K."/>
            <person name="Jones T."/>
            <person name="Grant M."/>
            <person name="Ambacheew D."/>
            <person name="Muzemil S."/>
            <person name="Studholme D.J."/>
        </authorList>
    </citation>
    <scope>NUCLEOTIDE SEQUENCE [LARGE SCALE GENOMIC DNA]</scope>
</reference>
<feature type="signal peptide" evidence="1">
    <location>
        <begin position="1"/>
        <end position="22"/>
    </location>
</feature>
<organism evidence="2 3">
    <name type="scientific">Ensete ventricosum</name>
    <name type="common">Abyssinian banana</name>
    <name type="synonym">Musa ensete</name>
    <dbReference type="NCBI Taxonomy" id="4639"/>
    <lineage>
        <taxon>Eukaryota</taxon>
        <taxon>Viridiplantae</taxon>
        <taxon>Streptophyta</taxon>
        <taxon>Embryophyta</taxon>
        <taxon>Tracheophyta</taxon>
        <taxon>Spermatophyta</taxon>
        <taxon>Magnoliopsida</taxon>
        <taxon>Liliopsida</taxon>
        <taxon>Zingiberales</taxon>
        <taxon>Musaceae</taxon>
        <taxon>Ensete</taxon>
    </lineage>
</organism>
<evidence type="ECO:0000256" key="1">
    <source>
        <dbReference type="SAM" id="SignalP"/>
    </source>
</evidence>
<accession>A0A426XR10</accession>
<proteinExistence type="predicted"/>
<dbReference type="Proteomes" id="UP000287651">
    <property type="component" value="Unassembled WGS sequence"/>
</dbReference>
<dbReference type="AlphaFoldDB" id="A0A426XR10"/>
<gene>
    <name evidence="2" type="ORF">B296_00057430</name>
</gene>
<feature type="chain" id="PRO_5019587482" evidence="1">
    <location>
        <begin position="23"/>
        <end position="109"/>
    </location>
</feature>
<protein>
    <submittedName>
        <fullName evidence="2">Uncharacterized protein</fullName>
    </submittedName>
</protein>
<evidence type="ECO:0000313" key="3">
    <source>
        <dbReference type="Proteomes" id="UP000287651"/>
    </source>
</evidence>
<comment type="caution">
    <text evidence="2">The sequence shown here is derived from an EMBL/GenBank/DDBJ whole genome shotgun (WGS) entry which is preliminary data.</text>
</comment>
<keyword evidence="1" id="KW-0732">Signal</keyword>
<evidence type="ECO:0000313" key="2">
    <source>
        <dbReference type="EMBL" id="RRT41937.1"/>
    </source>
</evidence>
<sequence>MGASRLVIASIVFSLLVAGVWAEEAAIDDGIAEPEASDSALKQELELLRSKIEDLGQSGLDLVSFPFRAVDPVLGRALFLLCIPKKGALDAEELLGKAYARAAELEKQV</sequence>
<name>A0A426XR10_ENSVE</name>
<dbReference type="EMBL" id="AMZH03018184">
    <property type="protein sequence ID" value="RRT41937.1"/>
    <property type="molecule type" value="Genomic_DNA"/>
</dbReference>